<feature type="compositionally biased region" description="Polar residues" evidence="1">
    <location>
        <begin position="359"/>
        <end position="374"/>
    </location>
</feature>
<protein>
    <submittedName>
        <fullName evidence="4">SAM domain-containing protein</fullName>
    </submittedName>
</protein>
<sequence>MPGMPGTQGTHLLRRADGSAFVPGLLQDTNVQSQAGIAGSSRGDRVSTKTSRDHEIYLQELAAAVAARDETVQRVEAWTVQSDTEDKTAEFARKGGGGARPKEARRYKQDPRATHTIESPEIPEPSEEISLPSPSCEMMAQADFVLPVRDVKRMIAEYEMFIQSGVSRLTSESSRATYTRLSKPVPAARIEFEQIHPSLRWTAGSASRKAPGSPGTAVPAGGIEFAQIPESAAQQAGRTVTMPVLRPPSKPARSGTVQSVRVLKTGKTLQSSEVESTDIRESSEKAEHSGRTESVELPQSLRKTVDTGRTGYTRVLRPGKTMQSSEVESAQIPEPSERTGYSDRSEPEELPKSFRKTVDSGSAESERVFTSSKTLHLRESKSKKTLKPYERPIQPGRTESAELPKSQQKTVDTGRTGFTRDFISSKTLQSSEIESPQIPEPSEVRRHPGGTESAELPGTPRKTGQPDRSGFTQEDSSDKPTEPDEFEFAKILGSFKKAAHSSRTESMEISKSHRKTVGTGGAEFTRDFKPGKRLKPSEIESAQIPEPSEKATLSSKAESVEIPRSRWKTVDTSRTGFTRDFVSGKTLQSGEIESAQIPEPSEMRRHSGRTESAELPGAPRKTGQPGRSGFTQDGSSDKPTEPDE</sequence>
<feature type="region of interest" description="Disordered" evidence="1">
    <location>
        <begin position="30"/>
        <end position="52"/>
    </location>
</feature>
<feature type="region of interest" description="Disordered" evidence="1">
    <location>
        <begin position="232"/>
        <end position="644"/>
    </location>
</feature>
<feature type="compositionally biased region" description="Basic and acidic residues" evidence="1">
    <location>
        <begin position="277"/>
        <end position="294"/>
    </location>
</feature>
<dbReference type="EMBL" id="UYRT01010628">
    <property type="protein sequence ID" value="VDK49511.1"/>
    <property type="molecule type" value="Genomic_DNA"/>
</dbReference>
<evidence type="ECO:0000313" key="2">
    <source>
        <dbReference type="EMBL" id="VDK49511.1"/>
    </source>
</evidence>
<keyword evidence="3" id="KW-1185">Reference proteome</keyword>
<feature type="compositionally biased region" description="Basic and acidic residues" evidence="1">
    <location>
        <begin position="524"/>
        <end position="538"/>
    </location>
</feature>
<accession>A0A183D8Y8</accession>
<gene>
    <name evidence="2" type="ORF">GPUH_LOCUS5177</name>
</gene>
<reference evidence="2 3" key="2">
    <citation type="submission" date="2018-11" db="EMBL/GenBank/DDBJ databases">
        <authorList>
            <consortium name="Pathogen Informatics"/>
        </authorList>
    </citation>
    <scope>NUCLEOTIDE SEQUENCE [LARGE SCALE GENOMIC DNA]</scope>
</reference>
<evidence type="ECO:0000313" key="3">
    <source>
        <dbReference type="Proteomes" id="UP000271098"/>
    </source>
</evidence>
<feature type="compositionally biased region" description="Basic and acidic residues" evidence="1">
    <location>
        <begin position="42"/>
        <end position="52"/>
    </location>
</feature>
<evidence type="ECO:0000313" key="4">
    <source>
        <dbReference type="WBParaSite" id="GPUH_0000518601-mRNA-1"/>
    </source>
</evidence>
<dbReference type="AlphaFoldDB" id="A0A183D8Y8"/>
<name>A0A183D8Y8_9BILA</name>
<feature type="compositionally biased region" description="Basic and acidic residues" evidence="1">
    <location>
        <begin position="335"/>
        <end position="358"/>
    </location>
</feature>
<dbReference type="Proteomes" id="UP000271098">
    <property type="component" value="Unassembled WGS sequence"/>
</dbReference>
<dbReference type="WBParaSite" id="GPUH_0000518601-mRNA-1">
    <property type="protein sequence ID" value="GPUH_0000518601-mRNA-1"/>
    <property type="gene ID" value="GPUH_0000518601"/>
</dbReference>
<feature type="compositionally biased region" description="Basic and acidic residues" evidence="1">
    <location>
        <begin position="635"/>
        <end position="644"/>
    </location>
</feature>
<feature type="compositionally biased region" description="Basic and acidic residues" evidence="1">
    <location>
        <begin position="376"/>
        <end position="390"/>
    </location>
</feature>
<feature type="compositionally biased region" description="Low complexity" evidence="1">
    <location>
        <begin position="429"/>
        <end position="441"/>
    </location>
</feature>
<evidence type="ECO:0000256" key="1">
    <source>
        <dbReference type="SAM" id="MobiDB-lite"/>
    </source>
</evidence>
<proteinExistence type="predicted"/>
<feature type="compositionally biased region" description="Basic and acidic residues" evidence="1">
    <location>
        <begin position="601"/>
        <end position="612"/>
    </location>
</feature>
<feature type="compositionally biased region" description="Basic and acidic residues" evidence="1">
    <location>
        <begin position="558"/>
        <end position="571"/>
    </location>
</feature>
<reference evidence="4" key="1">
    <citation type="submission" date="2016-06" db="UniProtKB">
        <authorList>
            <consortium name="WormBaseParasite"/>
        </authorList>
    </citation>
    <scope>IDENTIFICATION</scope>
</reference>
<feature type="compositionally biased region" description="Basic and acidic residues" evidence="1">
    <location>
        <begin position="100"/>
        <end position="115"/>
    </location>
</feature>
<feature type="region of interest" description="Disordered" evidence="1">
    <location>
        <begin position="88"/>
        <end position="132"/>
    </location>
</feature>
<feature type="compositionally biased region" description="Basic and acidic residues" evidence="1">
    <location>
        <begin position="502"/>
        <end position="511"/>
    </location>
</feature>
<organism evidence="4">
    <name type="scientific">Gongylonema pulchrum</name>
    <dbReference type="NCBI Taxonomy" id="637853"/>
    <lineage>
        <taxon>Eukaryota</taxon>
        <taxon>Metazoa</taxon>
        <taxon>Ecdysozoa</taxon>
        <taxon>Nematoda</taxon>
        <taxon>Chromadorea</taxon>
        <taxon>Rhabditida</taxon>
        <taxon>Spirurina</taxon>
        <taxon>Spiruromorpha</taxon>
        <taxon>Spiruroidea</taxon>
        <taxon>Gongylonematidae</taxon>
        <taxon>Gongylonema</taxon>
    </lineage>
</organism>